<organism evidence="4 5">
    <name type="scientific">Burkholderia lata (strain ATCC 17760 / DSM 23089 / LMG 22485 / NCIMB 9086 / R18194 / 383)</name>
    <dbReference type="NCBI Taxonomy" id="482957"/>
    <lineage>
        <taxon>Bacteria</taxon>
        <taxon>Pseudomonadati</taxon>
        <taxon>Pseudomonadota</taxon>
        <taxon>Betaproteobacteria</taxon>
        <taxon>Burkholderiales</taxon>
        <taxon>Burkholderiaceae</taxon>
        <taxon>Burkholderia</taxon>
        <taxon>Burkholderia cepacia complex</taxon>
    </lineage>
</organism>
<dbReference type="Pfam" id="PF03972">
    <property type="entry name" value="MmgE_PrpD_N"/>
    <property type="match status" value="1"/>
</dbReference>
<dbReference type="EMBL" id="CABVPY010000012">
    <property type="protein sequence ID" value="VWB54636.1"/>
    <property type="molecule type" value="Genomic_DNA"/>
</dbReference>
<dbReference type="InterPro" id="IPR036148">
    <property type="entry name" value="MmgE/PrpD_sf"/>
</dbReference>
<reference evidence="4 5" key="1">
    <citation type="submission" date="2019-09" db="EMBL/GenBank/DDBJ databases">
        <authorList>
            <person name="Depoorter E."/>
        </authorList>
    </citation>
    <scope>NUCLEOTIDE SEQUENCE [LARGE SCALE GENOMIC DNA]</scope>
    <source>
        <strain evidence="4">LMG 6863</strain>
    </source>
</reference>
<comment type="similarity">
    <text evidence="1">Belongs to the PrpD family.</text>
</comment>
<accession>A0A6P2KBG4</accession>
<protein>
    <submittedName>
        <fullName evidence="4">2-methylcitrate dehydratase</fullName>
    </submittedName>
</protein>
<feature type="domain" description="MmgE/PrpD N-terminal" evidence="2">
    <location>
        <begin position="6"/>
        <end position="255"/>
    </location>
</feature>
<dbReference type="InterPro" id="IPR042183">
    <property type="entry name" value="MmgE/PrpD_sf_1"/>
</dbReference>
<dbReference type="Gene3D" id="3.30.1330.120">
    <property type="entry name" value="2-methylcitrate dehydratase PrpD"/>
    <property type="match status" value="1"/>
</dbReference>
<dbReference type="GO" id="GO:0016829">
    <property type="term" value="F:lyase activity"/>
    <property type="evidence" value="ECO:0007669"/>
    <property type="project" value="InterPro"/>
</dbReference>
<evidence type="ECO:0000259" key="2">
    <source>
        <dbReference type="Pfam" id="PF03972"/>
    </source>
</evidence>
<dbReference type="PANTHER" id="PTHR16943:SF8">
    <property type="entry name" value="2-METHYLCITRATE DEHYDRATASE"/>
    <property type="match status" value="1"/>
</dbReference>
<proteinExistence type="inferred from homology"/>
<dbReference type="InterPro" id="IPR005656">
    <property type="entry name" value="MmgE_PrpD"/>
</dbReference>
<dbReference type="Gene3D" id="1.10.4100.10">
    <property type="entry name" value="2-methylcitrate dehydratase PrpD"/>
    <property type="match status" value="1"/>
</dbReference>
<sequence length="473" mass="51161">MTTIVEQLANFSTNTPFDDIPALVVEEAKRLVLDSIGCALAAASHPKGHIGIEYGRSMAGHGQATIIGTPHRAAALGAAVANGELINALDMDAVVPPGHVTPYVLPGALAIGETTGASGRDLIRAIAVSHEMSWRIGKAMDYLRDVKDGRLDTPKVFGFASTIFGATAAIGMLQRQSADMLAHSLSIAGYVSPVQSMMAFFHHAPSTTIKYTMAAALVQSAMLAANMGLLGHRGDFQLLDDAEHGYARFIGTRRWAPERITSGLGETWGFVSEQLYKLYPHCRILHGPLDCLIDIVERNDIQPDEIERIDLLVEGFVEKPTWLTQDIRHVHDGQFSIAHGMAIGAHRLAPGRDWQDPAHVFSPSVLSLMKKVRHRVHPDYLKELSSHASARPSRVEVTARGQTFVAERLYPKGSPSPDPSNLFSTDELIAKFHRNADGVMSRDRADAVVNAVMALDRDCNVPGLMALAVPAAA</sequence>
<name>A0A6P2KBG4_BURL3</name>
<dbReference type="Proteomes" id="UP000494170">
    <property type="component" value="Unassembled WGS sequence"/>
</dbReference>
<dbReference type="PANTHER" id="PTHR16943">
    <property type="entry name" value="2-METHYLCITRATE DEHYDRATASE-RELATED"/>
    <property type="match status" value="1"/>
</dbReference>
<evidence type="ECO:0000313" key="4">
    <source>
        <dbReference type="EMBL" id="VWB54636.1"/>
    </source>
</evidence>
<gene>
    <name evidence="4" type="ORF">BLA6863_02512</name>
</gene>
<evidence type="ECO:0000259" key="3">
    <source>
        <dbReference type="Pfam" id="PF19305"/>
    </source>
</evidence>
<dbReference type="InterPro" id="IPR045337">
    <property type="entry name" value="MmgE_PrpD_C"/>
</dbReference>
<feature type="domain" description="MmgE/PrpD C-terminal" evidence="3">
    <location>
        <begin position="279"/>
        <end position="452"/>
    </location>
</feature>
<dbReference type="SUPFAM" id="SSF103378">
    <property type="entry name" value="2-methylcitrate dehydratase PrpD"/>
    <property type="match status" value="1"/>
</dbReference>
<evidence type="ECO:0000313" key="5">
    <source>
        <dbReference type="Proteomes" id="UP000494170"/>
    </source>
</evidence>
<dbReference type="AlphaFoldDB" id="A0A6P2KBG4"/>
<dbReference type="RefSeq" id="WP_174940133.1">
    <property type="nucleotide sequence ID" value="NZ_CABVPY010000012.1"/>
</dbReference>
<evidence type="ECO:0000256" key="1">
    <source>
        <dbReference type="ARBA" id="ARBA00006174"/>
    </source>
</evidence>
<dbReference type="InterPro" id="IPR042188">
    <property type="entry name" value="MmgE/PrpD_sf_2"/>
</dbReference>
<dbReference type="InterPro" id="IPR045336">
    <property type="entry name" value="MmgE_PrpD_N"/>
</dbReference>
<dbReference type="Pfam" id="PF19305">
    <property type="entry name" value="MmgE_PrpD_C"/>
    <property type="match status" value="1"/>
</dbReference>